<dbReference type="eggNOG" id="COG4422">
    <property type="taxonomic scope" value="Bacteria"/>
</dbReference>
<dbReference type="Proteomes" id="UP000023430">
    <property type="component" value="Unassembled WGS sequence"/>
</dbReference>
<evidence type="ECO:0000313" key="1">
    <source>
        <dbReference type="EMBL" id="ETX26430.1"/>
    </source>
</evidence>
<accession>X7F0X5</accession>
<keyword evidence="2" id="KW-1185">Reference proteome</keyword>
<dbReference type="Pfam" id="PF07505">
    <property type="entry name" value="DUF5131"/>
    <property type="match status" value="1"/>
</dbReference>
<dbReference type="EMBL" id="JAME01000140">
    <property type="protein sequence ID" value="ETX26430.1"/>
    <property type="molecule type" value="Genomic_DNA"/>
</dbReference>
<comment type="caution">
    <text evidence="1">The sequence shown here is derived from an EMBL/GenBank/DDBJ whole genome shotgun (WGS) entry which is preliminary data.</text>
</comment>
<evidence type="ECO:0000313" key="2">
    <source>
        <dbReference type="Proteomes" id="UP000023430"/>
    </source>
</evidence>
<organism evidence="1 2">
    <name type="scientific">Roseivivax isoporae LMG 25204</name>
    <dbReference type="NCBI Taxonomy" id="1449351"/>
    <lineage>
        <taxon>Bacteria</taxon>
        <taxon>Pseudomonadati</taxon>
        <taxon>Pseudomonadota</taxon>
        <taxon>Alphaproteobacteria</taxon>
        <taxon>Rhodobacterales</taxon>
        <taxon>Roseobacteraceae</taxon>
        <taxon>Roseivivax</taxon>
    </lineage>
</organism>
<sequence length="153" mass="16878">MRRWPLSNVWLGVSAEDQRRADERVPHLLATPAVVRFVSAEPLLGPVGLTRWSGLEGDGDTMGFGLDWVIVGGESGPGARPMHPDWARSLRDQCTAAGVPFFFKQWGAWAPDEIGPEDIRSVEFPPGHVEYLHVGKRAAGRKLDGRNWDEVPA</sequence>
<reference evidence="1 2" key="1">
    <citation type="submission" date="2014-01" db="EMBL/GenBank/DDBJ databases">
        <title>Roseivivax isoporae LMG 25204 Genome Sequencing.</title>
        <authorList>
            <person name="Lai Q."/>
            <person name="Li G."/>
            <person name="Shao Z."/>
        </authorList>
    </citation>
    <scope>NUCLEOTIDE SEQUENCE [LARGE SCALE GENOMIC DNA]</scope>
    <source>
        <strain evidence="1 2">LMG 25204</strain>
    </source>
</reference>
<gene>
    <name evidence="1" type="ORF">RISW2_04375</name>
</gene>
<dbReference type="PATRIC" id="fig|1449351.3.peg.4641"/>
<dbReference type="InterPro" id="IPR011101">
    <property type="entry name" value="DUF5131"/>
</dbReference>
<evidence type="ECO:0008006" key="3">
    <source>
        <dbReference type="Google" id="ProtNLM"/>
    </source>
</evidence>
<name>X7F0X5_9RHOB</name>
<dbReference type="AlphaFoldDB" id="X7F0X5"/>
<protein>
    <recommendedName>
        <fullName evidence="3">Phage protein Gp37/Gp68</fullName>
    </recommendedName>
</protein>
<proteinExistence type="predicted"/>